<dbReference type="EMBL" id="JAUIQD010000004">
    <property type="protein sequence ID" value="KAK3353656.1"/>
    <property type="molecule type" value="Genomic_DNA"/>
</dbReference>
<proteinExistence type="predicted"/>
<sequence length="149" mass="15864">MEDGPVNMPLPAKPEPEPISRPSSTSTQGSAPHSLPNLLPSFSSLSTGTQATSSPQPRPVAIAPAMYPPGTSPASTHPNPGGSNGATVSLPVHILRFRIPHFIPTWRYLLPSAPSIGSPLLRFQTRVVVPAENHWLCRTGMKILVEPLI</sequence>
<comment type="caution">
    <text evidence="2">The sequence shown here is derived from an EMBL/GenBank/DDBJ whole genome shotgun (WGS) entry which is preliminary data.</text>
</comment>
<protein>
    <submittedName>
        <fullName evidence="2">Uncharacterized protein</fullName>
    </submittedName>
</protein>
<keyword evidence="3" id="KW-1185">Reference proteome</keyword>
<reference evidence="2" key="1">
    <citation type="journal article" date="2023" name="Mol. Phylogenet. Evol.">
        <title>Genome-scale phylogeny and comparative genomics of the fungal order Sordariales.</title>
        <authorList>
            <person name="Hensen N."/>
            <person name="Bonometti L."/>
            <person name="Westerberg I."/>
            <person name="Brannstrom I.O."/>
            <person name="Guillou S."/>
            <person name="Cros-Aarteil S."/>
            <person name="Calhoun S."/>
            <person name="Haridas S."/>
            <person name="Kuo A."/>
            <person name="Mondo S."/>
            <person name="Pangilinan J."/>
            <person name="Riley R."/>
            <person name="LaButti K."/>
            <person name="Andreopoulos B."/>
            <person name="Lipzen A."/>
            <person name="Chen C."/>
            <person name="Yan M."/>
            <person name="Daum C."/>
            <person name="Ng V."/>
            <person name="Clum A."/>
            <person name="Steindorff A."/>
            <person name="Ohm R.A."/>
            <person name="Martin F."/>
            <person name="Silar P."/>
            <person name="Natvig D.O."/>
            <person name="Lalanne C."/>
            <person name="Gautier V."/>
            <person name="Ament-Velasquez S.L."/>
            <person name="Kruys A."/>
            <person name="Hutchinson M.I."/>
            <person name="Powell A.J."/>
            <person name="Barry K."/>
            <person name="Miller A.N."/>
            <person name="Grigoriev I.V."/>
            <person name="Debuchy R."/>
            <person name="Gladieux P."/>
            <person name="Hiltunen Thoren M."/>
            <person name="Johannesson H."/>
        </authorList>
    </citation>
    <scope>NUCLEOTIDE SEQUENCE</scope>
    <source>
        <strain evidence="2">CBS 955.72</strain>
    </source>
</reference>
<evidence type="ECO:0000313" key="2">
    <source>
        <dbReference type="EMBL" id="KAK3353656.1"/>
    </source>
</evidence>
<evidence type="ECO:0000256" key="1">
    <source>
        <dbReference type="SAM" id="MobiDB-lite"/>
    </source>
</evidence>
<feature type="compositionally biased region" description="Polar residues" evidence="1">
    <location>
        <begin position="21"/>
        <end position="31"/>
    </location>
</feature>
<evidence type="ECO:0000313" key="3">
    <source>
        <dbReference type="Proteomes" id="UP001275084"/>
    </source>
</evidence>
<dbReference type="AlphaFoldDB" id="A0AAJ0HJ79"/>
<dbReference type="Proteomes" id="UP001275084">
    <property type="component" value="Unassembled WGS sequence"/>
</dbReference>
<feature type="compositionally biased region" description="Low complexity" evidence="1">
    <location>
        <begin position="32"/>
        <end position="46"/>
    </location>
</feature>
<reference evidence="2" key="2">
    <citation type="submission" date="2023-06" db="EMBL/GenBank/DDBJ databases">
        <authorList>
            <consortium name="Lawrence Berkeley National Laboratory"/>
            <person name="Haridas S."/>
            <person name="Hensen N."/>
            <person name="Bonometti L."/>
            <person name="Westerberg I."/>
            <person name="Brannstrom I.O."/>
            <person name="Guillou S."/>
            <person name="Cros-Aarteil S."/>
            <person name="Calhoun S."/>
            <person name="Kuo A."/>
            <person name="Mondo S."/>
            <person name="Pangilinan J."/>
            <person name="Riley R."/>
            <person name="Labutti K."/>
            <person name="Andreopoulos B."/>
            <person name="Lipzen A."/>
            <person name="Chen C."/>
            <person name="Yanf M."/>
            <person name="Daum C."/>
            <person name="Ng V."/>
            <person name="Clum A."/>
            <person name="Steindorff A."/>
            <person name="Ohm R."/>
            <person name="Martin F."/>
            <person name="Silar P."/>
            <person name="Natvig D."/>
            <person name="Lalanne C."/>
            <person name="Gautier V."/>
            <person name="Ament-Velasquez S.L."/>
            <person name="Kruys A."/>
            <person name="Hutchinson M.I."/>
            <person name="Powell A.J."/>
            <person name="Barry K."/>
            <person name="Miller A.N."/>
            <person name="Grigoriev I.V."/>
            <person name="Debuchy R."/>
            <person name="Gladieux P."/>
            <person name="Thoren M.H."/>
            <person name="Johannesson H."/>
        </authorList>
    </citation>
    <scope>NUCLEOTIDE SEQUENCE</scope>
    <source>
        <strain evidence="2">CBS 955.72</strain>
    </source>
</reference>
<gene>
    <name evidence="2" type="ORF">B0T25DRAFT_219138</name>
</gene>
<feature type="region of interest" description="Disordered" evidence="1">
    <location>
        <begin position="1"/>
        <end position="85"/>
    </location>
</feature>
<organism evidence="2 3">
    <name type="scientific">Lasiosphaeria hispida</name>
    <dbReference type="NCBI Taxonomy" id="260671"/>
    <lineage>
        <taxon>Eukaryota</taxon>
        <taxon>Fungi</taxon>
        <taxon>Dikarya</taxon>
        <taxon>Ascomycota</taxon>
        <taxon>Pezizomycotina</taxon>
        <taxon>Sordariomycetes</taxon>
        <taxon>Sordariomycetidae</taxon>
        <taxon>Sordariales</taxon>
        <taxon>Lasiosphaeriaceae</taxon>
        <taxon>Lasiosphaeria</taxon>
    </lineage>
</organism>
<name>A0AAJ0HJ79_9PEZI</name>
<accession>A0AAJ0HJ79</accession>